<dbReference type="InterPro" id="IPR009372">
    <property type="entry name" value="Poxvirus_A14.5"/>
</dbReference>
<evidence type="ECO:0000313" key="2">
    <source>
        <dbReference type="EMBL" id="AID46686.1"/>
    </source>
</evidence>
<name>A0A068EER6_9POXV</name>
<keyword evidence="1" id="KW-0472">Membrane</keyword>
<dbReference type="EMBL" id="KJ801920">
    <property type="protein sequence ID" value="AID46686.1"/>
    <property type="molecule type" value="Genomic_DNA"/>
</dbReference>
<keyword evidence="1" id="KW-1133">Transmembrane helix</keyword>
<proteinExistence type="predicted"/>
<accession>A0A068EER6</accession>
<dbReference type="KEGG" id="vg:19737909"/>
<dbReference type="Proteomes" id="UP000101521">
    <property type="component" value="Segment"/>
</dbReference>
<keyword evidence="2" id="KW-0261">Viral envelope protein</keyword>
<reference evidence="2 3" key="1">
    <citation type="journal article" date="2014" name="BMC Genomics">
        <title>The complete genome sequences of poxviruses isolated from a penguin and a pigeon in South Africa and comparison to other sequenced avipoxviruses.</title>
        <authorList>
            <person name="Offerman K."/>
            <person name="Carulei O."/>
            <person name="van der Walt A.P."/>
            <person name="Douglass N."/>
            <person name="Williamson A.L."/>
        </authorList>
    </citation>
    <scope>NUCLEOTIDE SEQUENCE [LARGE SCALE GENOMIC DNA]</scope>
    <source>
        <strain evidence="2">FeP2</strain>
    </source>
</reference>
<keyword evidence="1" id="KW-0812">Transmembrane</keyword>
<dbReference type="RefSeq" id="YP_009046410.1">
    <property type="nucleotide sequence ID" value="NC_024447.1"/>
</dbReference>
<dbReference type="Pfam" id="PF06269">
    <property type="entry name" value="DUF1029"/>
    <property type="match status" value="1"/>
</dbReference>
<keyword evidence="3" id="KW-1185">Reference proteome</keyword>
<dbReference type="GO" id="GO:0019031">
    <property type="term" value="C:viral envelope"/>
    <property type="evidence" value="ECO:0007669"/>
    <property type="project" value="UniProtKB-KW"/>
</dbReference>
<feature type="transmembrane region" description="Helical" evidence="1">
    <location>
        <begin position="30"/>
        <end position="50"/>
    </location>
</feature>
<protein>
    <submittedName>
        <fullName evidence="2">Virion envelope protein</fullName>
    </submittedName>
</protein>
<keyword evidence="2" id="KW-0946">Virion</keyword>
<evidence type="ECO:0000313" key="3">
    <source>
        <dbReference type="Proteomes" id="UP000101521"/>
    </source>
</evidence>
<sequence>MISNYEPVIIVTIFILSCIMNISMSTRAKFSIIFFIHSAIFMWFLFHFLYSVL</sequence>
<gene>
    <name evidence="2" type="ORF">fep_184</name>
</gene>
<evidence type="ECO:0000256" key="1">
    <source>
        <dbReference type="SAM" id="Phobius"/>
    </source>
</evidence>
<feature type="transmembrane region" description="Helical" evidence="1">
    <location>
        <begin position="6"/>
        <end position="23"/>
    </location>
</feature>
<dbReference type="GeneID" id="19737909"/>
<organism evidence="2 3">
    <name type="scientific">Pigeonpox virus</name>
    <dbReference type="NCBI Taxonomy" id="10264"/>
    <lineage>
        <taxon>Viruses</taxon>
        <taxon>Varidnaviria</taxon>
        <taxon>Bamfordvirae</taxon>
        <taxon>Nucleocytoviricota</taxon>
        <taxon>Pokkesviricetes</taxon>
        <taxon>Chitovirales</taxon>
        <taxon>Poxviridae</taxon>
        <taxon>Chordopoxvirinae</taxon>
        <taxon>Avipoxvirus</taxon>
        <taxon>Avipoxvirus pigeonpox</taxon>
    </lineage>
</organism>